<organism evidence="1">
    <name type="scientific">Arundo donax</name>
    <name type="common">Giant reed</name>
    <name type="synonym">Donax arundinaceus</name>
    <dbReference type="NCBI Taxonomy" id="35708"/>
    <lineage>
        <taxon>Eukaryota</taxon>
        <taxon>Viridiplantae</taxon>
        <taxon>Streptophyta</taxon>
        <taxon>Embryophyta</taxon>
        <taxon>Tracheophyta</taxon>
        <taxon>Spermatophyta</taxon>
        <taxon>Magnoliopsida</taxon>
        <taxon>Liliopsida</taxon>
        <taxon>Poales</taxon>
        <taxon>Poaceae</taxon>
        <taxon>PACMAD clade</taxon>
        <taxon>Arundinoideae</taxon>
        <taxon>Arundineae</taxon>
        <taxon>Arundo</taxon>
    </lineage>
</organism>
<accession>A0A0A8ZZ59</accession>
<reference evidence="1" key="2">
    <citation type="journal article" date="2015" name="Data Brief">
        <title>Shoot transcriptome of the giant reed, Arundo donax.</title>
        <authorList>
            <person name="Barrero R.A."/>
            <person name="Guerrero F.D."/>
            <person name="Moolhuijzen P."/>
            <person name="Goolsby J.A."/>
            <person name="Tidwell J."/>
            <person name="Bellgard S.E."/>
            <person name="Bellgard M.I."/>
        </authorList>
    </citation>
    <scope>NUCLEOTIDE SEQUENCE</scope>
    <source>
        <tissue evidence="1">Shoot tissue taken approximately 20 cm above the soil surface</tissue>
    </source>
</reference>
<reference evidence="1" key="1">
    <citation type="submission" date="2014-09" db="EMBL/GenBank/DDBJ databases">
        <authorList>
            <person name="Magalhaes I.L.F."/>
            <person name="Oliveira U."/>
            <person name="Santos F.R."/>
            <person name="Vidigal T.H.D.A."/>
            <person name="Brescovit A.D."/>
            <person name="Santos A.J."/>
        </authorList>
    </citation>
    <scope>NUCLEOTIDE SEQUENCE</scope>
    <source>
        <tissue evidence="1">Shoot tissue taken approximately 20 cm above the soil surface</tissue>
    </source>
</reference>
<dbReference type="AlphaFoldDB" id="A0A0A8ZZ59"/>
<evidence type="ECO:0000313" key="1">
    <source>
        <dbReference type="EMBL" id="JAD43018.1"/>
    </source>
</evidence>
<dbReference type="EMBL" id="GBRH01254877">
    <property type="protein sequence ID" value="JAD43018.1"/>
    <property type="molecule type" value="Transcribed_RNA"/>
</dbReference>
<name>A0A0A8ZZ59_ARUDO</name>
<sequence length="23" mass="2806">MQCYKSCQSQIYQITAYRIDYIS</sequence>
<proteinExistence type="predicted"/>
<protein>
    <submittedName>
        <fullName evidence="1">Uncharacterized protein</fullName>
    </submittedName>
</protein>